<evidence type="ECO:0000313" key="5">
    <source>
        <dbReference type="Proteomes" id="UP001164746"/>
    </source>
</evidence>
<sequence length="211" mass="23402">MKRMSTGTSHFVTGTFQTTQHPREGASSCNNVNNMATASVGMAQSGGVRQRFVEDADPDWDPTLPYGGKVFLARKKKSDPLHIRAVEGFALCVTITFAFYAYFYFDHLHFHVTHAYAHLGYPSAQHQVGQRYLHGKGVEKDHEMSMKWFRKASDQGHPHAAYNLAVGHLKGMKTDLKPGEAHKLIHHAASKGVKQAHKVLNNVCTRGGCSN</sequence>
<dbReference type="EMBL" id="CP111019">
    <property type="protein sequence ID" value="WAR12160.1"/>
    <property type="molecule type" value="Genomic_DNA"/>
</dbReference>
<dbReference type="InterPro" id="IPR050767">
    <property type="entry name" value="Sel1_AlgK"/>
</dbReference>
<organism evidence="4 5">
    <name type="scientific">Mya arenaria</name>
    <name type="common">Soft-shell clam</name>
    <dbReference type="NCBI Taxonomy" id="6604"/>
    <lineage>
        <taxon>Eukaryota</taxon>
        <taxon>Metazoa</taxon>
        <taxon>Spiralia</taxon>
        <taxon>Lophotrochozoa</taxon>
        <taxon>Mollusca</taxon>
        <taxon>Bivalvia</taxon>
        <taxon>Autobranchia</taxon>
        <taxon>Heteroconchia</taxon>
        <taxon>Euheterodonta</taxon>
        <taxon>Imparidentia</taxon>
        <taxon>Neoheterodontei</taxon>
        <taxon>Myida</taxon>
        <taxon>Myoidea</taxon>
        <taxon>Myidae</taxon>
        <taxon>Mya</taxon>
    </lineage>
</organism>
<keyword evidence="5" id="KW-1185">Reference proteome</keyword>
<comment type="similarity">
    <text evidence="1">Belongs to the sel-1 family.</text>
</comment>
<dbReference type="SMART" id="SM00671">
    <property type="entry name" value="SEL1"/>
    <property type="match status" value="2"/>
</dbReference>
<dbReference type="InterPro" id="IPR006597">
    <property type="entry name" value="Sel1-like"/>
</dbReference>
<gene>
    <name evidence="4" type="ORF">MAR_026340</name>
</gene>
<keyword evidence="3" id="KW-0472">Membrane</keyword>
<name>A0ABY7ESD9_MYAAR</name>
<dbReference type="Pfam" id="PF08238">
    <property type="entry name" value="Sel1"/>
    <property type="match status" value="2"/>
</dbReference>
<accession>A0ABY7ESD9</accession>
<feature type="region of interest" description="Disordered" evidence="2">
    <location>
        <begin position="1"/>
        <end position="29"/>
    </location>
</feature>
<evidence type="ECO:0000256" key="3">
    <source>
        <dbReference type="SAM" id="Phobius"/>
    </source>
</evidence>
<keyword evidence="3" id="KW-0812">Transmembrane</keyword>
<proteinExistence type="inferred from homology"/>
<evidence type="ECO:0000313" key="4">
    <source>
        <dbReference type="EMBL" id="WAR12160.1"/>
    </source>
</evidence>
<dbReference type="InterPro" id="IPR011990">
    <property type="entry name" value="TPR-like_helical_dom_sf"/>
</dbReference>
<dbReference type="Proteomes" id="UP001164746">
    <property type="component" value="Chromosome 8"/>
</dbReference>
<feature type="compositionally biased region" description="Polar residues" evidence="2">
    <location>
        <begin position="1"/>
        <end position="20"/>
    </location>
</feature>
<dbReference type="PANTHER" id="PTHR11102">
    <property type="entry name" value="SEL-1-LIKE PROTEIN"/>
    <property type="match status" value="1"/>
</dbReference>
<reference evidence="4" key="1">
    <citation type="submission" date="2022-11" db="EMBL/GenBank/DDBJ databases">
        <title>Centuries of genome instability and evolution in soft-shell clam transmissible cancer (bioRxiv).</title>
        <authorList>
            <person name="Hart S.F.M."/>
            <person name="Yonemitsu M.A."/>
            <person name="Giersch R.M."/>
            <person name="Beal B.F."/>
            <person name="Arriagada G."/>
            <person name="Davis B.W."/>
            <person name="Ostrander E.A."/>
            <person name="Goff S.P."/>
            <person name="Metzger M.J."/>
        </authorList>
    </citation>
    <scope>NUCLEOTIDE SEQUENCE</scope>
    <source>
        <strain evidence="4">MELC-2E11</strain>
        <tissue evidence="4">Siphon/mantle</tissue>
    </source>
</reference>
<feature type="transmembrane region" description="Helical" evidence="3">
    <location>
        <begin position="85"/>
        <end position="105"/>
    </location>
</feature>
<evidence type="ECO:0000256" key="2">
    <source>
        <dbReference type="SAM" id="MobiDB-lite"/>
    </source>
</evidence>
<evidence type="ECO:0000256" key="1">
    <source>
        <dbReference type="ARBA" id="ARBA00038101"/>
    </source>
</evidence>
<dbReference type="Gene3D" id="1.25.40.10">
    <property type="entry name" value="Tetratricopeptide repeat domain"/>
    <property type="match status" value="1"/>
</dbReference>
<keyword evidence="3" id="KW-1133">Transmembrane helix</keyword>
<dbReference type="PANTHER" id="PTHR11102:SF147">
    <property type="entry name" value="SEL1L ADAPTOR SUBUNIT OF ERAD E3 UBIQUITIN LIGASE"/>
    <property type="match status" value="1"/>
</dbReference>
<protein>
    <submittedName>
        <fullName evidence="4">ESIB-like protein</fullName>
    </submittedName>
</protein>
<dbReference type="SUPFAM" id="SSF81901">
    <property type="entry name" value="HCP-like"/>
    <property type="match status" value="1"/>
</dbReference>